<feature type="compositionally biased region" description="Acidic residues" evidence="10">
    <location>
        <begin position="51"/>
        <end position="67"/>
    </location>
</feature>
<evidence type="ECO:0000256" key="2">
    <source>
        <dbReference type="ARBA" id="ARBA00004604"/>
    </source>
</evidence>
<keyword evidence="14" id="KW-1185">Reference proteome</keyword>
<dbReference type="SUPFAM" id="SSF52058">
    <property type="entry name" value="L domain-like"/>
    <property type="match status" value="1"/>
</dbReference>
<comment type="caution">
    <text evidence="13">The sequence shown here is derived from an EMBL/GenBank/DDBJ whole genome shotgun (WGS) entry which is preliminary data.</text>
</comment>
<keyword evidence="7 9" id="KW-0694">RNA-binding</keyword>
<evidence type="ECO:0000256" key="9">
    <source>
        <dbReference type="PROSITE-ProRule" id="PRU00176"/>
    </source>
</evidence>
<dbReference type="Pfam" id="PF00076">
    <property type="entry name" value="RRM_1"/>
    <property type="match status" value="1"/>
</dbReference>
<dbReference type="InterPro" id="IPR001611">
    <property type="entry name" value="Leu-rich_rpt"/>
</dbReference>
<evidence type="ECO:0000256" key="4">
    <source>
        <dbReference type="ARBA" id="ARBA00015520"/>
    </source>
</evidence>
<dbReference type="InterPro" id="IPR025875">
    <property type="entry name" value="Leu-rich_rpt_4"/>
</dbReference>
<evidence type="ECO:0000256" key="7">
    <source>
        <dbReference type="ARBA" id="ARBA00022884"/>
    </source>
</evidence>
<dbReference type="AlphaFoldDB" id="A0A1Y2CML4"/>
<comment type="function">
    <text evidence="1">Involved in pre-25S rRNA processing.</text>
</comment>
<proteinExistence type="inferred from homology"/>
<comment type="subcellular location">
    <subcellularLocation>
        <location evidence="2">Nucleus</location>
        <location evidence="2">Nucleolus</location>
    </subcellularLocation>
</comment>
<keyword evidence="6" id="KW-0677">Repeat</keyword>
<dbReference type="SMART" id="SM00360">
    <property type="entry name" value="RRM"/>
    <property type="match status" value="2"/>
</dbReference>
<organism evidence="13 14">
    <name type="scientific">Rhizoclosmatium globosum</name>
    <dbReference type="NCBI Taxonomy" id="329046"/>
    <lineage>
        <taxon>Eukaryota</taxon>
        <taxon>Fungi</taxon>
        <taxon>Fungi incertae sedis</taxon>
        <taxon>Chytridiomycota</taxon>
        <taxon>Chytridiomycota incertae sedis</taxon>
        <taxon>Chytridiomycetes</taxon>
        <taxon>Chytridiales</taxon>
        <taxon>Chytriomycetaceae</taxon>
        <taxon>Rhizoclosmatium</taxon>
    </lineage>
</organism>
<comment type="similarity">
    <text evidence="3">Belongs to the RRM RBM34 family.</text>
</comment>
<reference evidence="13 14" key="1">
    <citation type="submission" date="2016-07" db="EMBL/GenBank/DDBJ databases">
        <title>Pervasive Adenine N6-methylation of Active Genes in Fungi.</title>
        <authorList>
            <consortium name="DOE Joint Genome Institute"/>
            <person name="Mondo S.J."/>
            <person name="Dannebaum R.O."/>
            <person name="Kuo R.C."/>
            <person name="Labutti K."/>
            <person name="Haridas S."/>
            <person name="Kuo A."/>
            <person name="Salamov A."/>
            <person name="Ahrendt S.R."/>
            <person name="Lipzen A."/>
            <person name="Sullivan W."/>
            <person name="Andreopoulos W.B."/>
            <person name="Clum A."/>
            <person name="Lindquist E."/>
            <person name="Daum C."/>
            <person name="Ramamoorthy G.K."/>
            <person name="Gryganskyi A."/>
            <person name="Culley D."/>
            <person name="Magnuson J.K."/>
            <person name="James T.Y."/>
            <person name="O'Malley M.A."/>
            <person name="Stajich J.E."/>
            <person name="Spatafora J.W."/>
            <person name="Visel A."/>
            <person name="Grigoriev I.V."/>
        </authorList>
    </citation>
    <scope>NUCLEOTIDE SEQUENCE [LARGE SCALE GENOMIC DNA]</scope>
    <source>
        <strain evidence="13 14">JEL800</strain>
    </source>
</reference>
<keyword evidence="8" id="KW-0539">Nucleus</keyword>
<dbReference type="PROSITE" id="PS50181">
    <property type="entry name" value="FBOX"/>
    <property type="match status" value="1"/>
</dbReference>
<dbReference type="InterPro" id="IPR001810">
    <property type="entry name" value="F-box_dom"/>
</dbReference>
<accession>A0A1Y2CML4</accession>
<feature type="compositionally biased region" description="Low complexity" evidence="10">
    <location>
        <begin position="31"/>
        <end position="42"/>
    </location>
</feature>
<evidence type="ECO:0000259" key="12">
    <source>
        <dbReference type="PROSITE" id="PS50181"/>
    </source>
</evidence>
<sequence length="563" mass="62439">MSLFGFTAAAAATADAALDSLFSSTKTEVVAPSRKAAAPASAEKTEKETDISVDDAVSEDDDDEDDADGKTKKAKKTPSKEEIEKNKRSVFVGNLPVAATQKAVSKKLLALFKQHGPVESIRFRSIAFLNNVPRKVSYLAKEFHPDRDTLNAYIVYKTKEAAAKALDLNGHVFEGKHLRVDKAIKSDVNDFKKSVFLGNLAFDIVEESVWQFFKDCENVRIVRDKKTNLGKGFGYVQFADGHDVDIALKMDGQELSGRKVRVTKCSKSQILQRHARKAEKGKGACRIAPPKQSNCKSTIKPLHQMSLTSLPTEVLLLIFIHVSPTESPKLFRLNRRLCSILTSPSFASQNIQQFVPLPSSLVLKNPTYLDRLWFLWPETFQYAYAKQAHSGTKEILWANQGLTSISGALPSSLNLLAGLTILDLSNNPRLCPEEIPEHLFTLNKLTTLNLANIGLQGFLSPRISQLYNLEHLNLARNALEGHIPSEIGLLVNLHHLSLRNNQLSGKIPCELGKLTQLRTLNLAHNYFCGALPLQIELLPLLDSLYLESNVIRMHRLGAFGMAH</sequence>
<dbReference type="PROSITE" id="PS50102">
    <property type="entry name" value="RRM"/>
    <property type="match status" value="2"/>
</dbReference>
<dbReference type="InterPro" id="IPR003591">
    <property type="entry name" value="Leu-rich_rpt_typical-subtyp"/>
</dbReference>
<dbReference type="InterPro" id="IPR035979">
    <property type="entry name" value="RBD_domain_sf"/>
</dbReference>
<dbReference type="SUPFAM" id="SSF54928">
    <property type="entry name" value="RNA-binding domain, RBD"/>
    <property type="match status" value="2"/>
</dbReference>
<dbReference type="FunFam" id="3.80.10.10:FF:000383">
    <property type="entry name" value="Leucine-rich repeat receptor protein kinase EMS1"/>
    <property type="match status" value="1"/>
</dbReference>
<evidence type="ECO:0000256" key="10">
    <source>
        <dbReference type="SAM" id="MobiDB-lite"/>
    </source>
</evidence>
<evidence type="ECO:0000256" key="3">
    <source>
        <dbReference type="ARBA" id="ARBA00007077"/>
    </source>
</evidence>
<evidence type="ECO:0000256" key="6">
    <source>
        <dbReference type="ARBA" id="ARBA00022737"/>
    </source>
</evidence>
<name>A0A1Y2CML4_9FUNG</name>
<dbReference type="GO" id="GO:0005730">
    <property type="term" value="C:nucleolus"/>
    <property type="evidence" value="ECO:0007669"/>
    <property type="project" value="UniProtKB-SubCell"/>
</dbReference>
<evidence type="ECO:0000259" key="11">
    <source>
        <dbReference type="PROSITE" id="PS50102"/>
    </source>
</evidence>
<dbReference type="Gene3D" id="3.80.10.10">
    <property type="entry name" value="Ribonuclease Inhibitor"/>
    <property type="match status" value="1"/>
</dbReference>
<dbReference type="STRING" id="329046.A0A1Y2CML4"/>
<dbReference type="Pfam" id="PF00560">
    <property type="entry name" value="LRR_1"/>
    <property type="match status" value="1"/>
</dbReference>
<dbReference type="PANTHER" id="PTHR23236">
    <property type="entry name" value="EUKARYOTIC TRANSLATION INITIATION FACTOR 4B/4H"/>
    <property type="match status" value="1"/>
</dbReference>
<dbReference type="OrthoDB" id="442677at2759"/>
<dbReference type="PANTHER" id="PTHR23236:SF25">
    <property type="entry name" value="RNA-BINDING PROTEIN 34"/>
    <property type="match status" value="1"/>
</dbReference>
<dbReference type="SUPFAM" id="SSF81383">
    <property type="entry name" value="F-box domain"/>
    <property type="match status" value="1"/>
</dbReference>
<dbReference type="Proteomes" id="UP000193642">
    <property type="component" value="Unassembled WGS sequence"/>
</dbReference>
<dbReference type="InterPro" id="IPR034221">
    <property type="entry name" value="RBM34_RRM2"/>
</dbReference>
<dbReference type="CDD" id="cd12395">
    <property type="entry name" value="RRM2_RBM34"/>
    <property type="match status" value="1"/>
</dbReference>
<gene>
    <name evidence="13" type="ORF">BCR33DRAFT_763964</name>
</gene>
<keyword evidence="5" id="KW-0433">Leucine-rich repeat</keyword>
<feature type="region of interest" description="Disordered" evidence="10">
    <location>
        <begin position="29"/>
        <end position="82"/>
    </location>
</feature>
<evidence type="ECO:0000256" key="1">
    <source>
        <dbReference type="ARBA" id="ARBA00002475"/>
    </source>
</evidence>
<dbReference type="Gene3D" id="3.30.70.330">
    <property type="match status" value="2"/>
</dbReference>
<dbReference type="GO" id="GO:0019843">
    <property type="term" value="F:rRNA binding"/>
    <property type="evidence" value="ECO:0007669"/>
    <property type="project" value="TreeGrafter"/>
</dbReference>
<dbReference type="CDD" id="cd12394">
    <property type="entry name" value="RRM1_RBM34"/>
    <property type="match status" value="1"/>
</dbReference>
<dbReference type="PROSITE" id="PS51450">
    <property type="entry name" value="LRR"/>
    <property type="match status" value="1"/>
</dbReference>
<dbReference type="GO" id="GO:0000463">
    <property type="term" value="P:maturation of LSU-rRNA from tricistronic rRNA transcript (SSU-rRNA, 5.8S rRNA, LSU-rRNA)"/>
    <property type="evidence" value="ECO:0007669"/>
    <property type="project" value="TreeGrafter"/>
</dbReference>
<dbReference type="InterPro" id="IPR012677">
    <property type="entry name" value="Nucleotide-bd_a/b_plait_sf"/>
</dbReference>
<evidence type="ECO:0000313" key="14">
    <source>
        <dbReference type="Proteomes" id="UP000193642"/>
    </source>
</evidence>
<dbReference type="InterPro" id="IPR036047">
    <property type="entry name" value="F-box-like_dom_sf"/>
</dbReference>
<dbReference type="Pfam" id="PF12799">
    <property type="entry name" value="LRR_4"/>
    <property type="match status" value="1"/>
</dbReference>
<evidence type="ECO:0000313" key="13">
    <source>
        <dbReference type="EMBL" id="ORY48252.1"/>
    </source>
</evidence>
<feature type="domain" description="RRM" evidence="11">
    <location>
        <begin position="193"/>
        <end position="267"/>
    </location>
</feature>
<feature type="domain" description="F-box" evidence="12">
    <location>
        <begin position="304"/>
        <end position="354"/>
    </location>
</feature>
<protein>
    <recommendedName>
        <fullName evidence="4">Nucleolar protein 12</fullName>
    </recommendedName>
</protein>
<dbReference type="InterPro" id="IPR000504">
    <property type="entry name" value="RRM_dom"/>
</dbReference>
<dbReference type="InterPro" id="IPR032675">
    <property type="entry name" value="LRR_dom_sf"/>
</dbReference>
<evidence type="ECO:0000256" key="8">
    <source>
        <dbReference type="ARBA" id="ARBA00023242"/>
    </source>
</evidence>
<feature type="domain" description="RRM" evidence="11">
    <location>
        <begin position="88"/>
        <end position="185"/>
    </location>
</feature>
<evidence type="ECO:0000256" key="5">
    <source>
        <dbReference type="ARBA" id="ARBA00022614"/>
    </source>
</evidence>
<dbReference type="EMBL" id="MCGO01000012">
    <property type="protein sequence ID" value="ORY48252.1"/>
    <property type="molecule type" value="Genomic_DNA"/>
</dbReference>
<dbReference type="SMART" id="SM00369">
    <property type="entry name" value="LRR_TYP"/>
    <property type="match status" value="4"/>
</dbReference>